<protein>
    <submittedName>
        <fullName evidence="8">Major Facilitator Superfamily protein</fullName>
    </submittedName>
</protein>
<evidence type="ECO:0000256" key="2">
    <source>
        <dbReference type="ARBA" id="ARBA00022448"/>
    </source>
</evidence>
<evidence type="ECO:0000313" key="9">
    <source>
        <dbReference type="Proteomes" id="UP000199584"/>
    </source>
</evidence>
<dbReference type="InterPro" id="IPR036259">
    <property type="entry name" value="MFS_trans_sf"/>
</dbReference>
<dbReference type="PRINTS" id="PR01035">
    <property type="entry name" value="TCRTETA"/>
</dbReference>
<reference evidence="9" key="1">
    <citation type="submission" date="2016-10" db="EMBL/GenBank/DDBJ databases">
        <authorList>
            <person name="Varghese N."/>
            <person name="Submissions S."/>
        </authorList>
    </citation>
    <scope>NUCLEOTIDE SEQUENCE [LARGE SCALE GENOMIC DNA]</scope>
    <source>
        <strain evidence="9">DSM 3669</strain>
    </source>
</reference>
<evidence type="ECO:0000256" key="6">
    <source>
        <dbReference type="SAM" id="Phobius"/>
    </source>
</evidence>
<dbReference type="Proteomes" id="UP000199584">
    <property type="component" value="Unassembled WGS sequence"/>
</dbReference>
<keyword evidence="9" id="KW-1185">Reference proteome</keyword>
<comment type="subcellular location">
    <subcellularLocation>
        <location evidence="1">Cell membrane</location>
        <topology evidence="1">Multi-pass membrane protein</topology>
    </subcellularLocation>
</comment>
<dbReference type="InterPro" id="IPR050930">
    <property type="entry name" value="MFS_Vesicular_Transporter"/>
</dbReference>
<feature type="transmembrane region" description="Helical" evidence="6">
    <location>
        <begin position="49"/>
        <end position="70"/>
    </location>
</feature>
<feature type="transmembrane region" description="Helical" evidence="6">
    <location>
        <begin position="146"/>
        <end position="164"/>
    </location>
</feature>
<accession>A0A1I6D7E3</accession>
<dbReference type="AlphaFoldDB" id="A0A1I6D7E3"/>
<proteinExistence type="predicted"/>
<keyword evidence="2" id="KW-0813">Transport</keyword>
<dbReference type="InterPro" id="IPR020846">
    <property type="entry name" value="MFS_dom"/>
</dbReference>
<name>A0A1I6D7E3_9FIRM</name>
<dbReference type="GO" id="GO:0005886">
    <property type="term" value="C:plasma membrane"/>
    <property type="evidence" value="ECO:0007669"/>
    <property type="project" value="UniProtKB-SubCell"/>
</dbReference>
<dbReference type="RefSeq" id="WP_092482439.1">
    <property type="nucleotide sequence ID" value="NZ_FOYM01000006.1"/>
</dbReference>
<feature type="transmembrane region" description="Helical" evidence="6">
    <location>
        <begin position="76"/>
        <end position="99"/>
    </location>
</feature>
<keyword evidence="5 6" id="KW-0472">Membrane</keyword>
<sequence length="169" mass="17812">MAGVEPLLPLHLSREFGLGAQGIGIVFGVLGIFYTLFEPLMGLLSDRLGYKNVILGGLAGTAMVMPVLTIVDSLPLLYVVICLYSLVFCAMMVPCLPLLAEHSDAGGGENYGRQFGLANAAYSTGLLLGPAVGGLVAHYISFLGATLVYSALLAVPGVLVLRRYRPNRV</sequence>
<dbReference type="PANTHER" id="PTHR23506:SF23">
    <property type="entry name" value="GH10249P"/>
    <property type="match status" value="1"/>
</dbReference>
<evidence type="ECO:0000313" key="8">
    <source>
        <dbReference type="EMBL" id="SFR01375.1"/>
    </source>
</evidence>
<feature type="domain" description="Major facilitator superfamily (MFS) profile" evidence="7">
    <location>
        <begin position="1"/>
        <end position="169"/>
    </location>
</feature>
<dbReference type="STRING" id="39060.SAMN05660706_106128"/>
<feature type="transmembrane region" description="Helical" evidence="6">
    <location>
        <begin position="120"/>
        <end position="140"/>
    </location>
</feature>
<dbReference type="Pfam" id="PF07690">
    <property type="entry name" value="MFS_1"/>
    <property type="match status" value="1"/>
</dbReference>
<dbReference type="Gene3D" id="1.20.1250.20">
    <property type="entry name" value="MFS general substrate transporter like domains"/>
    <property type="match status" value="1"/>
</dbReference>
<gene>
    <name evidence="8" type="ORF">SAMN05660706_106128</name>
</gene>
<evidence type="ECO:0000259" key="7">
    <source>
        <dbReference type="PROSITE" id="PS50850"/>
    </source>
</evidence>
<keyword evidence="3 6" id="KW-0812">Transmembrane</keyword>
<evidence type="ECO:0000256" key="5">
    <source>
        <dbReference type="ARBA" id="ARBA00023136"/>
    </source>
</evidence>
<evidence type="ECO:0000256" key="3">
    <source>
        <dbReference type="ARBA" id="ARBA00022692"/>
    </source>
</evidence>
<dbReference type="PROSITE" id="PS50850">
    <property type="entry name" value="MFS"/>
    <property type="match status" value="1"/>
</dbReference>
<dbReference type="SUPFAM" id="SSF103473">
    <property type="entry name" value="MFS general substrate transporter"/>
    <property type="match status" value="1"/>
</dbReference>
<dbReference type="InterPro" id="IPR001958">
    <property type="entry name" value="Tet-R_TetA/multi-R_MdtG-like"/>
</dbReference>
<feature type="transmembrane region" description="Helical" evidence="6">
    <location>
        <begin position="16"/>
        <end position="37"/>
    </location>
</feature>
<organism evidence="8 9">
    <name type="scientific">Desulfoscipio geothermicus DSM 3669</name>
    <dbReference type="NCBI Taxonomy" id="1121426"/>
    <lineage>
        <taxon>Bacteria</taxon>
        <taxon>Bacillati</taxon>
        <taxon>Bacillota</taxon>
        <taxon>Clostridia</taxon>
        <taxon>Eubacteriales</taxon>
        <taxon>Desulfallaceae</taxon>
        <taxon>Desulfoscipio</taxon>
    </lineage>
</organism>
<dbReference type="GO" id="GO:0022857">
    <property type="term" value="F:transmembrane transporter activity"/>
    <property type="evidence" value="ECO:0007669"/>
    <property type="project" value="InterPro"/>
</dbReference>
<dbReference type="OrthoDB" id="9793283at2"/>
<dbReference type="EMBL" id="FOYM01000006">
    <property type="protein sequence ID" value="SFR01375.1"/>
    <property type="molecule type" value="Genomic_DNA"/>
</dbReference>
<dbReference type="PANTHER" id="PTHR23506">
    <property type="entry name" value="GH10249P"/>
    <property type="match status" value="1"/>
</dbReference>
<keyword evidence="4 6" id="KW-1133">Transmembrane helix</keyword>
<evidence type="ECO:0000256" key="4">
    <source>
        <dbReference type="ARBA" id="ARBA00022989"/>
    </source>
</evidence>
<evidence type="ECO:0000256" key="1">
    <source>
        <dbReference type="ARBA" id="ARBA00004651"/>
    </source>
</evidence>
<dbReference type="InterPro" id="IPR011701">
    <property type="entry name" value="MFS"/>
</dbReference>